<keyword evidence="4" id="KW-0812">Transmembrane</keyword>
<evidence type="ECO:0000256" key="4">
    <source>
        <dbReference type="SAM" id="Phobius"/>
    </source>
</evidence>
<protein>
    <recommendedName>
        <fullName evidence="9">RmlC-like cupin</fullName>
    </recommendedName>
</protein>
<dbReference type="CDD" id="cd02910">
    <property type="entry name" value="cupin_Yhhw_N"/>
    <property type="match status" value="1"/>
</dbReference>
<dbReference type="EMBL" id="JBFMKM010000007">
    <property type="protein sequence ID" value="KAL1305475.1"/>
    <property type="molecule type" value="Genomic_DNA"/>
</dbReference>
<dbReference type="Gene3D" id="2.60.120.10">
    <property type="entry name" value="Jelly Rolls"/>
    <property type="match status" value="2"/>
</dbReference>
<sequence>MSFKNPSSPSANTAAPIQRPTAPTSSYKSIAFVVALLAITLAFLTPLRASVSRVFYSAPQTVRRAAMSTATSTAIMSNETSASGSNVRVQKRPWNLRGVADHGWLYTFHTFSFADYYSPEFESFGPLRVINEDRVERGTGFGTHAHREFLIWSYIVKGEMEHKDSMGNLETLKRGEVQFTSAGTGIRHSEYNRNPQLDAHFLQIWAKPYKSGLQPSYKTRNFPEELKRNKLCRIMEDVSRHSGKDEEGEPIPLHADLSMSASILEPGHKVEHEIVKDGKRNIYLHVVMTGKTQPKTGGMKIKMGNVVIGEGDGAFVRGAEGPGKIEVESVGDKPAEFVLFDMGTN</sequence>
<organism evidence="7 8">
    <name type="scientific">Neodothiora populina</name>
    <dbReference type="NCBI Taxonomy" id="2781224"/>
    <lineage>
        <taxon>Eukaryota</taxon>
        <taxon>Fungi</taxon>
        <taxon>Dikarya</taxon>
        <taxon>Ascomycota</taxon>
        <taxon>Pezizomycotina</taxon>
        <taxon>Dothideomycetes</taxon>
        <taxon>Dothideomycetidae</taxon>
        <taxon>Dothideales</taxon>
        <taxon>Dothioraceae</taxon>
        <taxon>Neodothiora</taxon>
    </lineage>
</organism>
<dbReference type="InterPro" id="IPR012093">
    <property type="entry name" value="Pirin"/>
</dbReference>
<comment type="similarity">
    <text evidence="1 2">Belongs to the pirin family.</text>
</comment>
<evidence type="ECO:0000259" key="5">
    <source>
        <dbReference type="Pfam" id="PF02678"/>
    </source>
</evidence>
<keyword evidence="4" id="KW-0472">Membrane</keyword>
<gene>
    <name evidence="7" type="ORF">AAFC00_002351</name>
</gene>
<dbReference type="InterPro" id="IPR041602">
    <property type="entry name" value="Quercetinase_C"/>
</dbReference>
<keyword evidence="8" id="KW-1185">Reference proteome</keyword>
<dbReference type="PANTHER" id="PTHR43212:SF3">
    <property type="entry name" value="QUERCETIN 2,3-DIOXYGENASE"/>
    <property type="match status" value="1"/>
</dbReference>
<evidence type="ECO:0000256" key="3">
    <source>
        <dbReference type="SAM" id="MobiDB-lite"/>
    </source>
</evidence>
<name>A0ABR3PH54_9PEZI</name>
<dbReference type="SUPFAM" id="SSF51182">
    <property type="entry name" value="RmlC-like cupins"/>
    <property type="match status" value="1"/>
</dbReference>
<dbReference type="Pfam" id="PF17954">
    <property type="entry name" value="Pirin_C_2"/>
    <property type="match status" value="1"/>
</dbReference>
<evidence type="ECO:0000259" key="6">
    <source>
        <dbReference type="Pfam" id="PF17954"/>
    </source>
</evidence>
<evidence type="ECO:0000313" key="7">
    <source>
        <dbReference type="EMBL" id="KAL1305475.1"/>
    </source>
</evidence>
<dbReference type="InterPro" id="IPR014710">
    <property type="entry name" value="RmlC-like_jellyroll"/>
</dbReference>
<evidence type="ECO:0000256" key="2">
    <source>
        <dbReference type="RuleBase" id="RU003457"/>
    </source>
</evidence>
<evidence type="ECO:0008006" key="9">
    <source>
        <dbReference type="Google" id="ProtNLM"/>
    </source>
</evidence>
<dbReference type="InterPro" id="IPR011051">
    <property type="entry name" value="RmlC_Cupin_sf"/>
</dbReference>
<feature type="transmembrane region" description="Helical" evidence="4">
    <location>
        <begin position="29"/>
        <end position="47"/>
    </location>
</feature>
<dbReference type="Pfam" id="PF02678">
    <property type="entry name" value="Pirin"/>
    <property type="match status" value="1"/>
</dbReference>
<evidence type="ECO:0000256" key="1">
    <source>
        <dbReference type="ARBA" id="ARBA00008416"/>
    </source>
</evidence>
<evidence type="ECO:0000313" key="8">
    <source>
        <dbReference type="Proteomes" id="UP001562354"/>
    </source>
</evidence>
<keyword evidence="4" id="KW-1133">Transmembrane helix</keyword>
<dbReference type="InterPro" id="IPR003829">
    <property type="entry name" value="Pirin_N_dom"/>
</dbReference>
<accession>A0ABR3PH54</accession>
<feature type="domain" description="Quercetin 2,3-dioxygenase C-terminal cupin" evidence="6">
    <location>
        <begin position="244"/>
        <end position="342"/>
    </location>
</feature>
<dbReference type="Proteomes" id="UP001562354">
    <property type="component" value="Unassembled WGS sequence"/>
</dbReference>
<dbReference type="GeneID" id="95976053"/>
<comment type="caution">
    <text evidence="7">The sequence shown here is derived from an EMBL/GenBank/DDBJ whole genome shotgun (WGS) entry which is preliminary data.</text>
</comment>
<proteinExistence type="inferred from homology"/>
<reference evidence="7 8" key="1">
    <citation type="submission" date="2024-07" db="EMBL/GenBank/DDBJ databases">
        <title>Draft sequence of the Neodothiora populina.</title>
        <authorList>
            <person name="Drown D.D."/>
            <person name="Schuette U.S."/>
            <person name="Buechlein A.B."/>
            <person name="Rusch D.R."/>
            <person name="Winton L.W."/>
            <person name="Adams G.A."/>
        </authorList>
    </citation>
    <scope>NUCLEOTIDE SEQUENCE [LARGE SCALE GENOMIC DNA]</scope>
    <source>
        <strain evidence="7 8">CPC 39397</strain>
    </source>
</reference>
<feature type="domain" description="Pirin N-terminal" evidence="5">
    <location>
        <begin position="100"/>
        <end position="205"/>
    </location>
</feature>
<dbReference type="PANTHER" id="PTHR43212">
    <property type="entry name" value="QUERCETIN 2,3-DIOXYGENASE"/>
    <property type="match status" value="1"/>
</dbReference>
<feature type="region of interest" description="Disordered" evidence="3">
    <location>
        <begin position="1"/>
        <end position="22"/>
    </location>
</feature>
<dbReference type="RefSeq" id="XP_069201748.1">
    <property type="nucleotide sequence ID" value="XM_069341657.1"/>
</dbReference>